<keyword evidence="1" id="KW-0732">Signal</keyword>
<sequence length="132" mass="14226">MEKSERNSYGNRKTRRSLLPLSLLAFVAAAIVAATPTPGKADDASAVHKVTDGRPWKITMENGRVGTLILFQNGTGKMTGGPMDLSPKWKPTADGLCLKPGALLPERCVKLVRTGNGYLGMNGDKQAFKLER</sequence>
<dbReference type="PROSITE" id="PS51318">
    <property type="entry name" value="TAT"/>
    <property type="match status" value="1"/>
</dbReference>
<evidence type="ECO:0000256" key="1">
    <source>
        <dbReference type="SAM" id="SignalP"/>
    </source>
</evidence>
<name>A0A011VHE1_9HYPH</name>
<comment type="caution">
    <text evidence="2">The sequence shown here is derived from an EMBL/GenBank/DDBJ whole genome shotgun (WGS) entry which is preliminary data.</text>
</comment>
<dbReference type="RefSeq" id="WP_035026680.1">
    <property type="nucleotide sequence ID" value="NZ_KK073887.1"/>
</dbReference>
<dbReference type="PATRIC" id="fig|69279.3.peg.2273"/>
<dbReference type="EMBL" id="JENY01000014">
    <property type="protein sequence ID" value="EXL07835.1"/>
    <property type="molecule type" value="Genomic_DNA"/>
</dbReference>
<dbReference type="STRING" id="69279.BG36_04390"/>
<dbReference type="HOGENOM" id="CLU_1935183_0_0_5"/>
<dbReference type="AlphaFoldDB" id="A0A011VHE1"/>
<reference evidence="2 3" key="1">
    <citation type="submission" date="2014-02" db="EMBL/GenBank/DDBJ databases">
        <title>Aquamicrobium defluvii Genome sequencing.</title>
        <authorList>
            <person name="Wang X."/>
        </authorList>
    </citation>
    <scope>NUCLEOTIDE SEQUENCE [LARGE SCALE GENOMIC DNA]</scope>
    <source>
        <strain evidence="2 3">W13Z1</strain>
    </source>
</reference>
<evidence type="ECO:0000313" key="3">
    <source>
        <dbReference type="Proteomes" id="UP000019849"/>
    </source>
</evidence>
<accession>A0A011VHE1</accession>
<gene>
    <name evidence="2" type="ORF">BG36_04390</name>
</gene>
<protein>
    <submittedName>
        <fullName evidence="2">Uncharacterized protein</fullName>
    </submittedName>
</protein>
<organism evidence="2 3">
    <name type="scientific">Aquamicrobium defluvii</name>
    <dbReference type="NCBI Taxonomy" id="69279"/>
    <lineage>
        <taxon>Bacteria</taxon>
        <taxon>Pseudomonadati</taxon>
        <taxon>Pseudomonadota</taxon>
        <taxon>Alphaproteobacteria</taxon>
        <taxon>Hyphomicrobiales</taxon>
        <taxon>Phyllobacteriaceae</taxon>
        <taxon>Aquamicrobium</taxon>
    </lineage>
</organism>
<feature type="signal peptide" evidence="1">
    <location>
        <begin position="1"/>
        <end position="33"/>
    </location>
</feature>
<dbReference type="Proteomes" id="UP000019849">
    <property type="component" value="Unassembled WGS sequence"/>
</dbReference>
<dbReference type="InterPro" id="IPR006311">
    <property type="entry name" value="TAT_signal"/>
</dbReference>
<feature type="chain" id="PRO_5001464244" evidence="1">
    <location>
        <begin position="34"/>
        <end position="132"/>
    </location>
</feature>
<proteinExistence type="predicted"/>
<evidence type="ECO:0000313" key="2">
    <source>
        <dbReference type="EMBL" id="EXL07835.1"/>
    </source>
</evidence>
<dbReference type="eggNOG" id="ENOG503407G">
    <property type="taxonomic scope" value="Bacteria"/>
</dbReference>